<comment type="caution">
    <text evidence="1">The sequence shown here is derived from an EMBL/GenBank/DDBJ whole genome shotgun (WGS) entry which is preliminary data.</text>
</comment>
<reference evidence="1 2" key="1">
    <citation type="submission" date="2021-06" db="EMBL/GenBank/DDBJ databases">
        <title>Caerostris darwini draft genome.</title>
        <authorList>
            <person name="Kono N."/>
            <person name="Arakawa K."/>
        </authorList>
    </citation>
    <scope>NUCLEOTIDE SEQUENCE [LARGE SCALE GENOMIC DNA]</scope>
</reference>
<accession>A0AAV4TJG4</accession>
<gene>
    <name evidence="1" type="ORF">CDAR_428721</name>
</gene>
<proteinExistence type="predicted"/>
<dbReference type="EMBL" id="BPLQ01009460">
    <property type="protein sequence ID" value="GIY44118.1"/>
    <property type="molecule type" value="Genomic_DNA"/>
</dbReference>
<dbReference type="AlphaFoldDB" id="A0AAV4TJG4"/>
<protein>
    <submittedName>
        <fullName evidence="1">Uncharacterized protein</fullName>
    </submittedName>
</protein>
<name>A0AAV4TJG4_9ARAC</name>
<evidence type="ECO:0000313" key="2">
    <source>
        <dbReference type="Proteomes" id="UP001054837"/>
    </source>
</evidence>
<dbReference type="Proteomes" id="UP001054837">
    <property type="component" value="Unassembled WGS sequence"/>
</dbReference>
<keyword evidence="2" id="KW-1185">Reference proteome</keyword>
<sequence>MRPDGRGTNALALETKNFVLSSVLYWSGIHLKSGTVYYYQMVTPQLLRDFIISAEDKIKMTNTPLQIVTVVLSNLFRLDKVYSVTIFSM</sequence>
<evidence type="ECO:0000313" key="1">
    <source>
        <dbReference type="EMBL" id="GIY44118.1"/>
    </source>
</evidence>
<organism evidence="1 2">
    <name type="scientific">Caerostris darwini</name>
    <dbReference type="NCBI Taxonomy" id="1538125"/>
    <lineage>
        <taxon>Eukaryota</taxon>
        <taxon>Metazoa</taxon>
        <taxon>Ecdysozoa</taxon>
        <taxon>Arthropoda</taxon>
        <taxon>Chelicerata</taxon>
        <taxon>Arachnida</taxon>
        <taxon>Araneae</taxon>
        <taxon>Araneomorphae</taxon>
        <taxon>Entelegynae</taxon>
        <taxon>Araneoidea</taxon>
        <taxon>Araneidae</taxon>
        <taxon>Caerostris</taxon>
    </lineage>
</organism>